<proteinExistence type="predicted"/>
<feature type="chain" id="PRO_5035606441" evidence="1">
    <location>
        <begin position="22"/>
        <end position="133"/>
    </location>
</feature>
<dbReference type="Proteomes" id="UP000663834">
    <property type="component" value="Unassembled WGS sequence"/>
</dbReference>
<dbReference type="AlphaFoldDB" id="A0A815L4C8"/>
<gene>
    <name evidence="2" type="ORF">CJN711_LOCUS22024</name>
    <name evidence="3" type="ORF">KQP761_LOCUS13371</name>
    <name evidence="4" type="ORF">MBJ925_LOCUS37490</name>
</gene>
<accession>A0A815L4C8</accession>
<reference evidence="2" key="1">
    <citation type="submission" date="2021-02" db="EMBL/GenBank/DDBJ databases">
        <authorList>
            <person name="Nowell W R."/>
        </authorList>
    </citation>
    <scope>NUCLEOTIDE SEQUENCE</scope>
</reference>
<keyword evidence="1" id="KW-0732">Signal</keyword>
<comment type="caution">
    <text evidence="2">The sequence shown here is derived from an EMBL/GenBank/DDBJ whole genome shotgun (WGS) entry which is preliminary data.</text>
</comment>
<dbReference type="Proteomes" id="UP000663855">
    <property type="component" value="Unassembled WGS sequence"/>
</dbReference>
<dbReference type="EMBL" id="CAJNOW010006184">
    <property type="protein sequence ID" value="CAF1477337.1"/>
    <property type="molecule type" value="Genomic_DNA"/>
</dbReference>
<name>A0A815L4C8_9BILA</name>
<evidence type="ECO:0000313" key="4">
    <source>
        <dbReference type="EMBL" id="CAF2243698.1"/>
    </source>
</evidence>
<feature type="signal peptide" evidence="1">
    <location>
        <begin position="1"/>
        <end position="21"/>
    </location>
</feature>
<evidence type="ECO:0000313" key="2">
    <source>
        <dbReference type="EMBL" id="CAF1402032.1"/>
    </source>
</evidence>
<protein>
    <submittedName>
        <fullName evidence="2">Uncharacterized protein</fullName>
    </submittedName>
</protein>
<dbReference type="EMBL" id="CAJNOV010010344">
    <property type="protein sequence ID" value="CAF1402032.1"/>
    <property type="molecule type" value="Genomic_DNA"/>
</dbReference>
<sequence length="133" mass="15492">MLCKLNLNRIELIFFVFLVESNYNFEKPEADPNPGPKKPNRIEWHFVIRFGLWCERDVGSPSRHPLMPQTILSRLTKQNSMISASEDQIVEDRANRFILHIPFTSKQGIEKVDAKQQSEQVATWNARYNDTSS</sequence>
<dbReference type="EMBL" id="CAJNRE010020878">
    <property type="protein sequence ID" value="CAF2243698.1"/>
    <property type="molecule type" value="Genomic_DNA"/>
</dbReference>
<evidence type="ECO:0000313" key="3">
    <source>
        <dbReference type="EMBL" id="CAF1477337.1"/>
    </source>
</evidence>
<organism evidence="2 5">
    <name type="scientific">Rotaria magnacalcarata</name>
    <dbReference type="NCBI Taxonomy" id="392030"/>
    <lineage>
        <taxon>Eukaryota</taxon>
        <taxon>Metazoa</taxon>
        <taxon>Spiralia</taxon>
        <taxon>Gnathifera</taxon>
        <taxon>Rotifera</taxon>
        <taxon>Eurotatoria</taxon>
        <taxon>Bdelloidea</taxon>
        <taxon>Philodinida</taxon>
        <taxon>Philodinidae</taxon>
        <taxon>Rotaria</taxon>
    </lineage>
</organism>
<evidence type="ECO:0000256" key="1">
    <source>
        <dbReference type="SAM" id="SignalP"/>
    </source>
</evidence>
<evidence type="ECO:0000313" key="5">
    <source>
        <dbReference type="Proteomes" id="UP000663855"/>
    </source>
</evidence>
<dbReference type="Proteomes" id="UP000663824">
    <property type="component" value="Unassembled WGS sequence"/>
</dbReference>